<organism evidence="1 2">
    <name type="scientific">Malus domestica</name>
    <name type="common">Apple</name>
    <name type="synonym">Pyrus malus</name>
    <dbReference type="NCBI Taxonomy" id="3750"/>
    <lineage>
        <taxon>Eukaryota</taxon>
        <taxon>Viridiplantae</taxon>
        <taxon>Streptophyta</taxon>
        <taxon>Embryophyta</taxon>
        <taxon>Tracheophyta</taxon>
        <taxon>Spermatophyta</taxon>
        <taxon>Magnoliopsida</taxon>
        <taxon>eudicotyledons</taxon>
        <taxon>Gunneridae</taxon>
        <taxon>Pentapetalae</taxon>
        <taxon>rosids</taxon>
        <taxon>fabids</taxon>
        <taxon>Rosales</taxon>
        <taxon>Rosaceae</taxon>
        <taxon>Amygdaloideae</taxon>
        <taxon>Maleae</taxon>
        <taxon>Malus</taxon>
    </lineage>
</organism>
<proteinExistence type="predicted"/>
<reference evidence="1 2" key="1">
    <citation type="submission" date="2018-10" db="EMBL/GenBank/DDBJ databases">
        <title>A high-quality apple genome assembly.</title>
        <authorList>
            <person name="Hu J."/>
        </authorList>
    </citation>
    <scope>NUCLEOTIDE SEQUENCE [LARGE SCALE GENOMIC DNA]</scope>
    <source>
        <strain evidence="2">cv. HFTH1</strain>
        <tissue evidence="1">Young leaf</tissue>
    </source>
</reference>
<gene>
    <name evidence="1" type="ORF">DVH24_024676</name>
</gene>
<dbReference type="PANTHER" id="PTHR35320:SF1">
    <property type="entry name" value="ATP-DEPENDENT CLP PROTEASE ATP-BINDING SUBUNIT"/>
    <property type="match status" value="1"/>
</dbReference>
<dbReference type="PANTHER" id="PTHR35320">
    <property type="entry name" value="ATP-DEPENDENT CLP PROTEASE ATP-BINDING SUBUNIT"/>
    <property type="match status" value="1"/>
</dbReference>
<accession>A0A498JN25</accession>
<name>A0A498JN25_MALDO</name>
<comment type="caution">
    <text evidence="1">The sequence shown here is derived from an EMBL/GenBank/DDBJ whole genome shotgun (WGS) entry which is preliminary data.</text>
</comment>
<keyword evidence="2" id="KW-1185">Reference proteome</keyword>
<sequence>MGCCRINRLSGNSQLKTRIPEQKPSSPCLPLPTLKPKIRKSKLCTVNVKTLSACKLGIARYPDLEYNAEGGVGTESAAEVDPVGSIYKAPPLLGKTALTSEESKGTMTSGRGERLDKQGNADWLVWQPLILLMTF</sequence>
<evidence type="ECO:0000313" key="2">
    <source>
        <dbReference type="Proteomes" id="UP000290289"/>
    </source>
</evidence>
<dbReference type="AlphaFoldDB" id="A0A498JN25"/>
<protein>
    <submittedName>
        <fullName evidence="1">Uncharacterized protein</fullName>
    </submittedName>
</protein>
<evidence type="ECO:0000313" key="1">
    <source>
        <dbReference type="EMBL" id="RXH94992.1"/>
    </source>
</evidence>
<dbReference type="EMBL" id="RDQH01000333">
    <property type="protein sequence ID" value="RXH94992.1"/>
    <property type="molecule type" value="Genomic_DNA"/>
</dbReference>
<dbReference type="Proteomes" id="UP000290289">
    <property type="component" value="Chromosome 7"/>
</dbReference>